<feature type="binding site" evidence="8">
    <location>
        <position position="24"/>
    </location>
    <ligand>
        <name>Zn(2+)</name>
        <dbReference type="ChEBI" id="CHEBI:29105"/>
        <label>1</label>
    </ligand>
</feature>
<evidence type="ECO:0000256" key="4">
    <source>
        <dbReference type="ARBA" id="ARBA00022771"/>
    </source>
</evidence>
<reference evidence="11 12" key="1">
    <citation type="journal article" date="2015" name="Genome Biol. Evol.">
        <title>Comparative Genomics of a Bacterivorous Green Alga Reveals Evolutionary Causalities and Consequences of Phago-Mixotrophic Mode of Nutrition.</title>
        <authorList>
            <person name="Burns J.A."/>
            <person name="Paasch A."/>
            <person name="Narechania A."/>
            <person name="Kim E."/>
        </authorList>
    </citation>
    <scope>NUCLEOTIDE SEQUENCE [LARGE SCALE GENOMIC DNA]</scope>
    <source>
        <strain evidence="11 12">PLY_AMNH</strain>
    </source>
</reference>
<evidence type="ECO:0000256" key="3">
    <source>
        <dbReference type="ARBA" id="ARBA00022723"/>
    </source>
</evidence>
<organism evidence="11 12">
    <name type="scientific">Cymbomonas tetramitiformis</name>
    <dbReference type="NCBI Taxonomy" id="36881"/>
    <lineage>
        <taxon>Eukaryota</taxon>
        <taxon>Viridiplantae</taxon>
        <taxon>Chlorophyta</taxon>
        <taxon>Pyramimonadophyceae</taxon>
        <taxon>Pyramimonadales</taxon>
        <taxon>Pyramimonadaceae</taxon>
        <taxon>Cymbomonas</taxon>
    </lineage>
</organism>
<evidence type="ECO:0000256" key="6">
    <source>
        <dbReference type="ARBA" id="ARBA00023242"/>
    </source>
</evidence>
<comment type="caution">
    <text evidence="11">The sequence shown here is derived from an EMBL/GenBank/DDBJ whole genome shotgun (WGS) entry which is preliminary data.</text>
</comment>
<dbReference type="PIRSF" id="PIRSF005586">
    <property type="entry name" value="RNApol_RpoM"/>
    <property type="match status" value="1"/>
</dbReference>
<keyword evidence="12" id="KW-1185">Reference proteome</keyword>
<keyword evidence="6 7" id="KW-0539">Nucleus</keyword>
<name>A0AAE0EML2_9CHLO</name>
<dbReference type="GO" id="GO:0003899">
    <property type="term" value="F:DNA-directed RNA polymerase activity"/>
    <property type="evidence" value="ECO:0007669"/>
    <property type="project" value="InterPro"/>
</dbReference>
<evidence type="ECO:0000259" key="10">
    <source>
        <dbReference type="PROSITE" id="PS51133"/>
    </source>
</evidence>
<feature type="zinc finger region" description="C4-type" evidence="9">
    <location>
        <begin position="6"/>
        <end position="27"/>
    </location>
</feature>
<feature type="binding site" evidence="8">
    <location>
        <position position="111"/>
    </location>
    <ligand>
        <name>Zn(2+)</name>
        <dbReference type="ChEBI" id="CHEBI:29105"/>
        <label>2</label>
    </ligand>
</feature>
<dbReference type="InterPro" id="IPR012164">
    <property type="entry name" value="Rpa12/Rpb9/Rpc10/TFS"/>
</dbReference>
<feature type="binding site" evidence="8">
    <location>
        <position position="80"/>
    </location>
    <ligand>
        <name>Zn(2+)</name>
        <dbReference type="ChEBI" id="CHEBI:29105"/>
        <label>2</label>
    </ligand>
</feature>
<evidence type="ECO:0000256" key="5">
    <source>
        <dbReference type="ARBA" id="ARBA00022833"/>
    </source>
</evidence>
<comment type="function">
    <text evidence="7">DNA-dependent RNA polymerase catalyzes the transcription of DNA into RNA using the four ribonucleoside triphosphates as substrates.</text>
</comment>
<evidence type="ECO:0000256" key="7">
    <source>
        <dbReference type="PIRNR" id="PIRNR005586"/>
    </source>
</evidence>
<dbReference type="InterPro" id="IPR034004">
    <property type="entry name" value="Zn_ribbon_RPA12_C"/>
</dbReference>
<gene>
    <name evidence="11" type="ORF">CYMTET_56190</name>
</gene>
<evidence type="ECO:0000256" key="8">
    <source>
        <dbReference type="PIRSR" id="PIRSR005586-1"/>
    </source>
</evidence>
<feature type="binding site" evidence="8">
    <location>
        <position position="6"/>
    </location>
    <ligand>
        <name>Zn(2+)</name>
        <dbReference type="ChEBI" id="CHEBI:29105"/>
        <label>1</label>
    </ligand>
</feature>
<proteinExistence type="inferred from homology"/>
<comment type="subcellular location">
    <subcellularLocation>
        <location evidence="1">Nucleus</location>
        <location evidence="1">Nucleolus</location>
    </subcellularLocation>
</comment>
<comment type="similarity">
    <text evidence="7">Belongs to the archaeal rpoM/eukaryotic RPA12/RPB9/RPC11 RNA polymerase family.</text>
</comment>
<protein>
    <recommendedName>
        <fullName evidence="7">DNA-directed RNA polymerase subunit</fullName>
    </recommendedName>
</protein>
<dbReference type="Pfam" id="PF01096">
    <property type="entry name" value="Zn_ribbon_TFIIS"/>
    <property type="match status" value="1"/>
</dbReference>
<evidence type="ECO:0000313" key="12">
    <source>
        <dbReference type="Proteomes" id="UP001190700"/>
    </source>
</evidence>
<accession>A0AAE0EML2</accession>
<dbReference type="EMBL" id="LGRX02035688">
    <property type="protein sequence ID" value="KAK3233529.1"/>
    <property type="molecule type" value="Genomic_DNA"/>
</dbReference>
<dbReference type="PROSITE" id="PS51133">
    <property type="entry name" value="ZF_TFIIS_2"/>
    <property type="match status" value="1"/>
</dbReference>
<dbReference type="GO" id="GO:0008270">
    <property type="term" value="F:zinc ion binding"/>
    <property type="evidence" value="ECO:0007669"/>
    <property type="project" value="UniProtKB-KW"/>
</dbReference>
<dbReference type="AlphaFoldDB" id="A0AAE0EML2"/>
<dbReference type="Gene3D" id="2.20.25.10">
    <property type="match status" value="1"/>
</dbReference>
<sequence>MSHLFCEQCGNLLTYDSVITAFCCGTCPFQKSATDLSHVQIRSESLPGDWLVRYGIEPLRAAADQQTQAKRKRAKVAQSCPNCNHHELEYYTMQLRSADEGATVFYECLKCGHRYSQNN</sequence>
<keyword evidence="3 8" id="KW-0479">Metal-binding</keyword>
<keyword evidence="4 9" id="KW-0863">Zinc-finger</keyword>
<feature type="binding site" evidence="8">
    <location>
        <position position="83"/>
    </location>
    <ligand>
        <name>Zn(2+)</name>
        <dbReference type="ChEBI" id="CHEBI:29105"/>
        <label>2</label>
    </ligand>
</feature>
<dbReference type="GO" id="GO:0005736">
    <property type="term" value="C:RNA polymerase I complex"/>
    <property type="evidence" value="ECO:0007669"/>
    <property type="project" value="TreeGrafter"/>
</dbReference>
<evidence type="ECO:0000313" key="11">
    <source>
        <dbReference type="EMBL" id="KAK3233529.1"/>
    </source>
</evidence>
<keyword evidence="7" id="KW-0804">Transcription</keyword>
<dbReference type="InterPro" id="IPR001222">
    <property type="entry name" value="Znf_TFIIS"/>
</dbReference>
<dbReference type="PANTHER" id="PTHR11239:SF14">
    <property type="entry name" value="DNA-DIRECTED RNA POLYMERASE I SUBUNIT RPA12"/>
    <property type="match status" value="1"/>
</dbReference>
<evidence type="ECO:0000256" key="2">
    <source>
        <dbReference type="ARBA" id="ARBA00022478"/>
    </source>
</evidence>
<keyword evidence="2 7" id="KW-0240">DNA-directed RNA polymerase</keyword>
<dbReference type="SUPFAM" id="SSF57783">
    <property type="entry name" value="Zinc beta-ribbon"/>
    <property type="match status" value="1"/>
</dbReference>
<dbReference type="GO" id="GO:0003676">
    <property type="term" value="F:nucleic acid binding"/>
    <property type="evidence" value="ECO:0007669"/>
    <property type="project" value="InterPro"/>
</dbReference>
<feature type="binding site" evidence="8">
    <location>
        <position position="108"/>
    </location>
    <ligand>
        <name>Zn(2+)</name>
        <dbReference type="ChEBI" id="CHEBI:29105"/>
        <label>2</label>
    </ligand>
</feature>
<dbReference type="SMART" id="SM00440">
    <property type="entry name" value="ZnF_C2C2"/>
    <property type="match status" value="1"/>
</dbReference>
<dbReference type="Proteomes" id="UP001190700">
    <property type="component" value="Unassembled WGS sequence"/>
</dbReference>
<evidence type="ECO:0000256" key="1">
    <source>
        <dbReference type="ARBA" id="ARBA00004604"/>
    </source>
</evidence>
<feature type="binding site" evidence="8">
    <location>
        <position position="27"/>
    </location>
    <ligand>
        <name>Zn(2+)</name>
        <dbReference type="ChEBI" id="CHEBI:29105"/>
        <label>1</label>
    </ligand>
</feature>
<feature type="binding site" evidence="8">
    <location>
        <position position="9"/>
    </location>
    <ligand>
        <name>Zn(2+)</name>
        <dbReference type="ChEBI" id="CHEBI:29105"/>
        <label>1</label>
    </ligand>
</feature>
<dbReference type="GO" id="GO:0006363">
    <property type="term" value="P:termination of RNA polymerase I transcription"/>
    <property type="evidence" value="ECO:0007669"/>
    <property type="project" value="TreeGrafter"/>
</dbReference>
<dbReference type="PANTHER" id="PTHR11239">
    <property type="entry name" value="DNA-DIRECTED RNA POLYMERASE"/>
    <property type="match status" value="1"/>
</dbReference>
<keyword evidence="5 8" id="KW-0862">Zinc</keyword>
<dbReference type="CDD" id="cd10507">
    <property type="entry name" value="Zn-ribbon_RPA12"/>
    <property type="match status" value="1"/>
</dbReference>
<evidence type="ECO:0000256" key="9">
    <source>
        <dbReference type="PIRSR" id="PIRSR005586-2"/>
    </source>
</evidence>
<feature type="domain" description="TFIIS-type" evidence="10">
    <location>
        <begin position="76"/>
        <end position="116"/>
    </location>
</feature>